<evidence type="ECO:0000256" key="1">
    <source>
        <dbReference type="ARBA" id="ARBA00004308"/>
    </source>
</evidence>
<name>A0ABQ9TBZ8_SAGOE</name>
<sequence>MREYKVVVLGSGGVGKSALTVQFVTGTFIEKYDPPSRTSTARRSRWTRRRRCWRSWTRRAPSSSRPCGTWVHQEPPGLHPHLQPRQPAELPGHQAHAGPDHPLILVGNKMDLESEREVSSNEGRAIAEEWGCPLWRLLLRVNNGRTFCRNSSKYGCPGWDLPSAVGDRKLTYSSAGHTGFFTICPQSPCCICNFKA</sequence>
<feature type="region of interest" description="Disordered" evidence="4">
    <location>
        <begin position="59"/>
        <end position="95"/>
    </location>
</feature>
<evidence type="ECO:0000256" key="2">
    <source>
        <dbReference type="ARBA" id="ARBA00022741"/>
    </source>
</evidence>
<dbReference type="SMART" id="SM00173">
    <property type="entry name" value="RAS"/>
    <property type="match status" value="1"/>
</dbReference>
<dbReference type="Pfam" id="PF00071">
    <property type="entry name" value="Ras"/>
    <property type="match status" value="2"/>
</dbReference>
<dbReference type="PRINTS" id="PR00449">
    <property type="entry name" value="RASTRNSFRMNG"/>
</dbReference>
<dbReference type="InterPro" id="IPR001806">
    <property type="entry name" value="Small_GTPase"/>
</dbReference>
<keyword evidence="2" id="KW-0547">Nucleotide-binding</keyword>
<gene>
    <name evidence="5" type="ORF">P7K49_039481</name>
</gene>
<dbReference type="Proteomes" id="UP001266305">
    <property type="component" value="Unassembled WGS sequence"/>
</dbReference>
<dbReference type="PROSITE" id="PS51421">
    <property type="entry name" value="RAS"/>
    <property type="match status" value="1"/>
</dbReference>
<reference evidence="5 6" key="1">
    <citation type="submission" date="2023-05" db="EMBL/GenBank/DDBJ databases">
        <title>B98-5 Cell Line De Novo Hybrid Assembly: An Optical Mapping Approach.</title>
        <authorList>
            <person name="Kananen K."/>
            <person name="Auerbach J.A."/>
            <person name="Kautto E."/>
            <person name="Blachly J.S."/>
        </authorList>
    </citation>
    <scope>NUCLEOTIDE SEQUENCE [LARGE SCALE GENOMIC DNA]</scope>
    <source>
        <strain evidence="5">B95-8</strain>
        <tissue evidence="5">Cell line</tissue>
    </source>
</reference>
<evidence type="ECO:0000256" key="3">
    <source>
        <dbReference type="ARBA" id="ARBA00023134"/>
    </source>
</evidence>
<keyword evidence="3" id="KW-0342">GTP-binding</keyword>
<dbReference type="SMART" id="SM00175">
    <property type="entry name" value="RAB"/>
    <property type="match status" value="1"/>
</dbReference>
<dbReference type="InterPro" id="IPR027417">
    <property type="entry name" value="P-loop_NTPase"/>
</dbReference>
<evidence type="ECO:0000313" key="5">
    <source>
        <dbReference type="EMBL" id="KAK2082256.1"/>
    </source>
</evidence>
<dbReference type="InterPro" id="IPR020849">
    <property type="entry name" value="Small_GTPase_Ras-type"/>
</dbReference>
<evidence type="ECO:0000313" key="6">
    <source>
        <dbReference type="Proteomes" id="UP001266305"/>
    </source>
</evidence>
<dbReference type="PANTHER" id="PTHR24070">
    <property type="entry name" value="RAS, DI-RAS, AND RHEB FAMILY MEMBERS OF SMALL GTPASE SUPERFAMILY"/>
    <property type="match status" value="1"/>
</dbReference>
<evidence type="ECO:0008006" key="7">
    <source>
        <dbReference type="Google" id="ProtNLM"/>
    </source>
</evidence>
<dbReference type="SUPFAM" id="SSF52540">
    <property type="entry name" value="P-loop containing nucleoside triphosphate hydrolases"/>
    <property type="match status" value="1"/>
</dbReference>
<proteinExistence type="predicted"/>
<dbReference type="Gene3D" id="3.40.50.300">
    <property type="entry name" value="P-loop containing nucleotide triphosphate hydrolases"/>
    <property type="match status" value="2"/>
</dbReference>
<comment type="subcellular location">
    <subcellularLocation>
        <location evidence="1">Endomembrane system</location>
    </subcellularLocation>
</comment>
<comment type="caution">
    <text evidence="5">The sequence shown here is derived from an EMBL/GenBank/DDBJ whole genome shotgun (WGS) entry which is preliminary data.</text>
</comment>
<dbReference type="EMBL" id="JASSZA010000043">
    <property type="protein sequence ID" value="KAK2082256.1"/>
    <property type="molecule type" value="Genomic_DNA"/>
</dbReference>
<keyword evidence="6" id="KW-1185">Reference proteome</keyword>
<evidence type="ECO:0000256" key="4">
    <source>
        <dbReference type="SAM" id="MobiDB-lite"/>
    </source>
</evidence>
<accession>A0ABQ9TBZ8</accession>
<protein>
    <recommendedName>
        <fullName evidence="7">Small monomeric GTPase</fullName>
    </recommendedName>
</protein>
<organism evidence="5 6">
    <name type="scientific">Saguinus oedipus</name>
    <name type="common">Cotton-top tamarin</name>
    <name type="synonym">Oedipomidas oedipus</name>
    <dbReference type="NCBI Taxonomy" id="9490"/>
    <lineage>
        <taxon>Eukaryota</taxon>
        <taxon>Metazoa</taxon>
        <taxon>Chordata</taxon>
        <taxon>Craniata</taxon>
        <taxon>Vertebrata</taxon>
        <taxon>Euteleostomi</taxon>
        <taxon>Mammalia</taxon>
        <taxon>Eutheria</taxon>
        <taxon>Euarchontoglires</taxon>
        <taxon>Primates</taxon>
        <taxon>Haplorrhini</taxon>
        <taxon>Platyrrhini</taxon>
        <taxon>Cebidae</taxon>
        <taxon>Callitrichinae</taxon>
        <taxon>Saguinus</taxon>
    </lineage>
</organism>